<comment type="caution">
    <text evidence="2">The sequence shown here is derived from an EMBL/GenBank/DDBJ whole genome shotgun (WGS) entry which is preliminary data.</text>
</comment>
<keyword evidence="1" id="KW-0268">Exocytosis</keyword>
<organism evidence="2 3">
    <name type="scientific">Scylla paramamosain</name>
    <name type="common">Mud crab</name>
    <dbReference type="NCBI Taxonomy" id="85552"/>
    <lineage>
        <taxon>Eukaryota</taxon>
        <taxon>Metazoa</taxon>
        <taxon>Ecdysozoa</taxon>
        <taxon>Arthropoda</taxon>
        <taxon>Crustacea</taxon>
        <taxon>Multicrustacea</taxon>
        <taxon>Malacostraca</taxon>
        <taxon>Eumalacostraca</taxon>
        <taxon>Eucarida</taxon>
        <taxon>Decapoda</taxon>
        <taxon>Pleocyemata</taxon>
        <taxon>Brachyura</taxon>
        <taxon>Eubrachyura</taxon>
        <taxon>Portunoidea</taxon>
        <taxon>Portunidae</taxon>
        <taxon>Portuninae</taxon>
        <taxon>Scylla</taxon>
    </lineage>
</organism>
<sequence length="446" mass="50800">WIPARQDAKIAVEVWHDLQEGEVEHFSVRDIRELSCLVRGATSKEMRNLLGSVILPLADMKEQSTEGWYHLSKSREEECNQMSSRESFKANKKRGSVRLTLRVASVAQHCLGYLSTFSNFRRGRTRTERTFCSLRSTSKSTKNNSNVLKSNRSCIVSNNSVSDGSINSEGMVSFSPPWKGTLSSTKVCLLEHYAITLNLTLPIIAFSWWKVCSRLVAVEQAFLGSLLKTLQGYLSEGRYSQAETEDIESSLRQWVEAETDMLRNLTTHFPAYSKIVSYAQLQGIIRNFNAVMNDCNMKEMNIFPSSSSINQLISDSLMEFSRIWNGYQWESCLKSKGRNSHTATEDQQLMFAVSVAGEVYTFLAEVCNFYHDVFYREASISFLKLTYTLLTTELGARVWTLLHQIYSSSVKKKLAHASGHCEADRYSLEPGTPVWQLYKKFEIIEK</sequence>
<dbReference type="GO" id="GO:0099503">
    <property type="term" value="C:secretory vesicle"/>
    <property type="evidence" value="ECO:0007669"/>
    <property type="project" value="TreeGrafter"/>
</dbReference>
<feature type="non-terminal residue" evidence="2">
    <location>
        <position position="1"/>
    </location>
</feature>
<dbReference type="EMBL" id="JARAKH010000477">
    <property type="protein sequence ID" value="KAK8374268.1"/>
    <property type="molecule type" value="Genomic_DNA"/>
</dbReference>
<evidence type="ECO:0000256" key="1">
    <source>
        <dbReference type="ARBA" id="ARBA00022483"/>
    </source>
</evidence>
<evidence type="ECO:0000313" key="2">
    <source>
        <dbReference type="EMBL" id="KAK8374268.1"/>
    </source>
</evidence>
<protein>
    <submittedName>
        <fullName evidence="2">Uncharacterized protein</fullName>
    </submittedName>
</protein>
<dbReference type="AlphaFoldDB" id="A0AAW0SGK7"/>
<keyword evidence="3" id="KW-1185">Reference proteome</keyword>
<dbReference type="GO" id="GO:0006887">
    <property type="term" value="P:exocytosis"/>
    <property type="evidence" value="ECO:0007669"/>
    <property type="project" value="UniProtKB-KW"/>
</dbReference>
<dbReference type="PANTHER" id="PTHR45999:SF4">
    <property type="entry name" value="UNC-13-4A, ISOFORM B"/>
    <property type="match status" value="1"/>
</dbReference>
<reference evidence="2 3" key="1">
    <citation type="submission" date="2023-03" db="EMBL/GenBank/DDBJ databases">
        <title>High-quality genome of Scylla paramamosain provides insights in environmental adaptation.</title>
        <authorList>
            <person name="Zhang L."/>
        </authorList>
    </citation>
    <scope>NUCLEOTIDE SEQUENCE [LARGE SCALE GENOMIC DNA]</scope>
    <source>
        <strain evidence="2">LZ_2023a</strain>
        <tissue evidence="2">Muscle</tissue>
    </source>
</reference>
<name>A0AAW0SGK7_SCYPA</name>
<dbReference type="Proteomes" id="UP001487740">
    <property type="component" value="Unassembled WGS sequence"/>
</dbReference>
<gene>
    <name evidence="2" type="ORF">O3P69_010929</name>
</gene>
<proteinExistence type="predicted"/>
<accession>A0AAW0SGK7</accession>
<evidence type="ECO:0000313" key="3">
    <source>
        <dbReference type="Proteomes" id="UP001487740"/>
    </source>
</evidence>
<dbReference type="InterPro" id="IPR052095">
    <property type="entry name" value="UNC-13_domain"/>
</dbReference>
<dbReference type="PANTHER" id="PTHR45999">
    <property type="entry name" value="UNC-13-4A, ISOFORM B"/>
    <property type="match status" value="1"/>
</dbReference>